<proteinExistence type="predicted"/>
<protein>
    <submittedName>
        <fullName evidence="1">Uncharacterized protein</fullName>
    </submittedName>
</protein>
<evidence type="ECO:0000313" key="1">
    <source>
        <dbReference type="EMBL" id="KAG7521441.1"/>
    </source>
</evidence>
<comment type="caution">
    <text evidence="1">The sequence shown here is derived from an EMBL/GenBank/DDBJ whole genome shotgun (WGS) entry which is preliminary data.</text>
</comment>
<dbReference type="EMBL" id="JAGKHQ010000003">
    <property type="protein sequence ID" value="KAG7521441.1"/>
    <property type="molecule type" value="Genomic_DNA"/>
</dbReference>
<dbReference type="Proteomes" id="UP000693946">
    <property type="component" value="Linkage Group LG11"/>
</dbReference>
<organism evidence="1 2">
    <name type="scientific">Solea senegalensis</name>
    <name type="common">Senegalese sole</name>
    <dbReference type="NCBI Taxonomy" id="28829"/>
    <lineage>
        <taxon>Eukaryota</taxon>
        <taxon>Metazoa</taxon>
        <taxon>Chordata</taxon>
        <taxon>Craniata</taxon>
        <taxon>Vertebrata</taxon>
        <taxon>Euteleostomi</taxon>
        <taxon>Actinopterygii</taxon>
        <taxon>Neopterygii</taxon>
        <taxon>Teleostei</taxon>
        <taxon>Neoteleostei</taxon>
        <taxon>Acanthomorphata</taxon>
        <taxon>Carangaria</taxon>
        <taxon>Pleuronectiformes</taxon>
        <taxon>Pleuronectoidei</taxon>
        <taxon>Soleidae</taxon>
        <taxon>Solea</taxon>
    </lineage>
</organism>
<reference evidence="1 2" key="1">
    <citation type="journal article" date="2021" name="Sci. Rep.">
        <title>Chromosome anchoring in Senegalese sole (Solea senegalensis) reveals sex-associated markers and genome rearrangements in flatfish.</title>
        <authorList>
            <person name="Guerrero-Cozar I."/>
            <person name="Gomez-Garrido J."/>
            <person name="Berbel C."/>
            <person name="Martinez-Blanch J.F."/>
            <person name="Alioto T."/>
            <person name="Claros M.G."/>
            <person name="Gagnaire P.A."/>
            <person name="Manchado M."/>
        </authorList>
    </citation>
    <scope>NUCLEOTIDE SEQUENCE [LARGE SCALE GENOMIC DNA]</scope>
    <source>
        <strain evidence="1">Sse05_10M</strain>
    </source>
</reference>
<evidence type="ECO:0000313" key="2">
    <source>
        <dbReference type="Proteomes" id="UP000693946"/>
    </source>
</evidence>
<keyword evidence="2" id="KW-1185">Reference proteome</keyword>
<accession>A0AAV6SV94</accession>
<name>A0AAV6SV94_SOLSE</name>
<sequence>MEGGIGEGVTQVVFDLCHLRVERKEITMCVCVLRGLGGCFPSSAAVSGFSSLGAQSRNATLSSRWDDGG</sequence>
<dbReference type="AlphaFoldDB" id="A0AAV6SV94"/>
<gene>
    <name evidence="1" type="ORF">JOB18_048498</name>
</gene>